<keyword evidence="2" id="KW-1185">Reference proteome</keyword>
<sequence length="144" mass="16568">MASKKDREIESLKWQLGVSRRDAQVAWGHIRARDEREREKRAADARAKAREVRKQHLTDVGNGILKLKDASNARVTQENGGRVRLQAEFDLDAEEHALVQRALHGPQREPERPKAYQINFQALENTRAAIRYATAQRFVTGIRF</sequence>
<comment type="caution">
    <text evidence="1">The sequence shown here is derived from an EMBL/GenBank/DDBJ whole genome shotgun (WGS) entry which is preliminary data.</text>
</comment>
<dbReference type="Proteomes" id="UP001259347">
    <property type="component" value="Unassembled WGS sequence"/>
</dbReference>
<dbReference type="RefSeq" id="WP_310022320.1">
    <property type="nucleotide sequence ID" value="NZ_JAVDUM010000014.1"/>
</dbReference>
<dbReference type="EMBL" id="JAVDUM010000014">
    <property type="protein sequence ID" value="MDR6868467.1"/>
    <property type="molecule type" value="Genomic_DNA"/>
</dbReference>
<name>A0ABU1SFT2_9MICO</name>
<proteinExistence type="predicted"/>
<gene>
    <name evidence="1" type="ORF">J2Y69_003083</name>
</gene>
<reference evidence="1 2" key="1">
    <citation type="submission" date="2023-07" db="EMBL/GenBank/DDBJ databases">
        <title>Sorghum-associated microbial communities from plants grown in Nebraska, USA.</title>
        <authorList>
            <person name="Schachtman D."/>
        </authorList>
    </citation>
    <scope>NUCLEOTIDE SEQUENCE [LARGE SCALE GENOMIC DNA]</scope>
    <source>
        <strain evidence="1 2">2980</strain>
    </source>
</reference>
<evidence type="ECO:0000313" key="2">
    <source>
        <dbReference type="Proteomes" id="UP001259347"/>
    </source>
</evidence>
<protein>
    <submittedName>
        <fullName evidence="1">Uncharacterized protein</fullName>
    </submittedName>
</protein>
<accession>A0ABU1SFT2</accession>
<organism evidence="1 2">
    <name type="scientific">Microbacterium resistens</name>
    <dbReference type="NCBI Taxonomy" id="156977"/>
    <lineage>
        <taxon>Bacteria</taxon>
        <taxon>Bacillati</taxon>
        <taxon>Actinomycetota</taxon>
        <taxon>Actinomycetes</taxon>
        <taxon>Micrococcales</taxon>
        <taxon>Microbacteriaceae</taxon>
        <taxon>Microbacterium</taxon>
    </lineage>
</organism>
<evidence type="ECO:0000313" key="1">
    <source>
        <dbReference type="EMBL" id="MDR6868467.1"/>
    </source>
</evidence>